<sequence>MLTLSASLVSSLFGASSGTSSGSSSASALAALKAAQARGAEAKGVAQERKDTVTITALKQFDAALAKAKDVKTALQDSRVLAVLLPALGLSDQAAYPGLVQKALLADPKDTKGLLASLDSRFKSAATMLDLRNKGLAGLRDAAVKTKLEDAYVQYQYQRGLDDKNAGMSDALYFIENASSQTDVYGILGNAVMRRVVTGALGLPSQLAIQSVETQARAIGSRLKLDDLRDPKKVQLLAQRYVMTQASGTTSGASGSLLSLFG</sequence>
<dbReference type="SUPFAM" id="SSF158837">
    <property type="entry name" value="AGR C 984p-like"/>
    <property type="match status" value="1"/>
</dbReference>
<protein>
    <submittedName>
        <fullName evidence="1">DUF1217 domain-containing protein</fullName>
    </submittedName>
</protein>
<proteinExistence type="predicted"/>
<dbReference type="Proteomes" id="UP000295023">
    <property type="component" value="Unassembled WGS sequence"/>
</dbReference>
<dbReference type="Gene3D" id="1.10.3700.10">
    <property type="entry name" value="AGR C 984p-like"/>
    <property type="match status" value="1"/>
</dbReference>
<dbReference type="EMBL" id="SKBM01000013">
    <property type="protein sequence ID" value="TCZ59919.1"/>
    <property type="molecule type" value="Genomic_DNA"/>
</dbReference>
<organism evidence="1 2">
    <name type="scientific">Roseicella aquatilis</name>
    <dbReference type="NCBI Taxonomy" id="2527868"/>
    <lineage>
        <taxon>Bacteria</taxon>
        <taxon>Pseudomonadati</taxon>
        <taxon>Pseudomonadota</taxon>
        <taxon>Alphaproteobacteria</taxon>
        <taxon>Acetobacterales</taxon>
        <taxon>Roseomonadaceae</taxon>
        <taxon>Roseicella</taxon>
    </lineage>
</organism>
<dbReference type="InterPro" id="IPR010626">
    <property type="entry name" value="DUF1217"/>
</dbReference>
<dbReference type="AlphaFoldDB" id="A0A4R4DG15"/>
<dbReference type="InterPro" id="IPR023157">
    <property type="entry name" value="AGR-C-984p-like_sf"/>
</dbReference>
<evidence type="ECO:0000313" key="1">
    <source>
        <dbReference type="EMBL" id="TCZ59919.1"/>
    </source>
</evidence>
<gene>
    <name evidence="1" type="ORF">EXY23_15090</name>
</gene>
<dbReference type="RefSeq" id="WP_132290817.1">
    <property type="nucleotide sequence ID" value="NZ_SKBM01000013.1"/>
</dbReference>
<accession>A0A4R4DG15</accession>
<dbReference type="Pfam" id="PF06748">
    <property type="entry name" value="DUF1217"/>
    <property type="match status" value="1"/>
</dbReference>
<dbReference type="OrthoDB" id="7315599at2"/>
<keyword evidence="2" id="KW-1185">Reference proteome</keyword>
<name>A0A4R4DG15_9PROT</name>
<evidence type="ECO:0000313" key="2">
    <source>
        <dbReference type="Proteomes" id="UP000295023"/>
    </source>
</evidence>
<comment type="caution">
    <text evidence="1">The sequence shown here is derived from an EMBL/GenBank/DDBJ whole genome shotgun (WGS) entry which is preliminary data.</text>
</comment>
<reference evidence="1 2" key="1">
    <citation type="submission" date="2019-03" db="EMBL/GenBank/DDBJ databases">
        <title>Paracraurococcus aquatilis NE82 genome sequence.</title>
        <authorList>
            <person name="Zhao Y."/>
            <person name="Du Z."/>
        </authorList>
    </citation>
    <scope>NUCLEOTIDE SEQUENCE [LARGE SCALE GENOMIC DNA]</scope>
    <source>
        <strain evidence="1 2">NE82</strain>
    </source>
</reference>